<name>A0A1L9R6D3_ASPWE</name>
<dbReference type="RefSeq" id="XP_040684125.1">
    <property type="nucleotide sequence ID" value="XM_040839165.1"/>
</dbReference>
<dbReference type="SUPFAM" id="SSF55729">
    <property type="entry name" value="Acyl-CoA N-acyltransferases (Nat)"/>
    <property type="match status" value="1"/>
</dbReference>
<dbReference type="OrthoDB" id="630895at2759"/>
<dbReference type="GO" id="GO:0016747">
    <property type="term" value="F:acyltransferase activity, transferring groups other than amino-acyl groups"/>
    <property type="evidence" value="ECO:0007669"/>
    <property type="project" value="InterPro"/>
</dbReference>
<dbReference type="STRING" id="1073089.A0A1L9R6D3"/>
<accession>A0A1L9R6D3</accession>
<organism evidence="2 3">
    <name type="scientific">Aspergillus wentii DTO 134E9</name>
    <dbReference type="NCBI Taxonomy" id="1073089"/>
    <lineage>
        <taxon>Eukaryota</taxon>
        <taxon>Fungi</taxon>
        <taxon>Dikarya</taxon>
        <taxon>Ascomycota</taxon>
        <taxon>Pezizomycotina</taxon>
        <taxon>Eurotiomycetes</taxon>
        <taxon>Eurotiomycetidae</taxon>
        <taxon>Eurotiales</taxon>
        <taxon>Aspergillaceae</taxon>
        <taxon>Aspergillus</taxon>
        <taxon>Aspergillus subgen. Cremei</taxon>
    </lineage>
</organism>
<gene>
    <name evidence="2" type="ORF">ASPWEDRAFT_712859</name>
</gene>
<reference evidence="3" key="1">
    <citation type="journal article" date="2017" name="Genome Biol.">
        <title>Comparative genomics reveals high biological diversity and specific adaptations in the industrially and medically important fungal genus Aspergillus.</title>
        <authorList>
            <person name="de Vries R.P."/>
            <person name="Riley R."/>
            <person name="Wiebenga A."/>
            <person name="Aguilar-Osorio G."/>
            <person name="Amillis S."/>
            <person name="Uchima C.A."/>
            <person name="Anderluh G."/>
            <person name="Asadollahi M."/>
            <person name="Askin M."/>
            <person name="Barry K."/>
            <person name="Battaglia E."/>
            <person name="Bayram O."/>
            <person name="Benocci T."/>
            <person name="Braus-Stromeyer S.A."/>
            <person name="Caldana C."/>
            <person name="Canovas D."/>
            <person name="Cerqueira G.C."/>
            <person name="Chen F."/>
            <person name="Chen W."/>
            <person name="Choi C."/>
            <person name="Clum A."/>
            <person name="Dos Santos R.A."/>
            <person name="Damasio A.R."/>
            <person name="Diallinas G."/>
            <person name="Emri T."/>
            <person name="Fekete E."/>
            <person name="Flipphi M."/>
            <person name="Freyberg S."/>
            <person name="Gallo A."/>
            <person name="Gournas C."/>
            <person name="Habgood R."/>
            <person name="Hainaut M."/>
            <person name="Harispe M.L."/>
            <person name="Henrissat B."/>
            <person name="Hilden K.S."/>
            <person name="Hope R."/>
            <person name="Hossain A."/>
            <person name="Karabika E."/>
            <person name="Karaffa L."/>
            <person name="Karanyi Z."/>
            <person name="Krasevec N."/>
            <person name="Kuo A."/>
            <person name="Kusch H."/>
            <person name="LaButti K."/>
            <person name="Lagendijk E.L."/>
            <person name="Lapidus A."/>
            <person name="Levasseur A."/>
            <person name="Lindquist E."/>
            <person name="Lipzen A."/>
            <person name="Logrieco A.F."/>
            <person name="MacCabe A."/>
            <person name="Maekelae M.R."/>
            <person name="Malavazi I."/>
            <person name="Melin P."/>
            <person name="Meyer V."/>
            <person name="Mielnichuk N."/>
            <person name="Miskei M."/>
            <person name="Molnar A.P."/>
            <person name="Mule G."/>
            <person name="Ngan C.Y."/>
            <person name="Orejas M."/>
            <person name="Orosz E."/>
            <person name="Ouedraogo J.P."/>
            <person name="Overkamp K.M."/>
            <person name="Park H.-S."/>
            <person name="Perrone G."/>
            <person name="Piumi F."/>
            <person name="Punt P.J."/>
            <person name="Ram A.F."/>
            <person name="Ramon A."/>
            <person name="Rauscher S."/>
            <person name="Record E."/>
            <person name="Riano-Pachon D.M."/>
            <person name="Robert V."/>
            <person name="Roehrig J."/>
            <person name="Ruller R."/>
            <person name="Salamov A."/>
            <person name="Salih N.S."/>
            <person name="Samson R.A."/>
            <person name="Sandor E."/>
            <person name="Sanguinetti M."/>
            <person name="Schuetze T."/>
            <person name="Sepcic K."/>
            <person name="Shelest E."/>
            <person name="Sherlock G."/>
            <person name="Sophianopoulou V."/>
            <person name="Squina F.M."/>
            <person name="Sun H."/>
            <person name="Susca A."/>
            <person name="Todd R.B."/>
            <person name="Tsang A."/>
            <person name="Unkles S.E."/>
            <person name="van de Wiele N."/>
            <person name="van Rossen-Uffink D."/>
            <person name="Oliveira J.V."/>
            <person name="Vesth T.C."/>
            <person name="Visser J."/>
            <person name="Yu J.-H."/>
            <person name="Zhou M."/>
            <person name="Andersen M.R."/>
            <person name="Archer D.B."/>
            <person name="Baker S.E."/>
            <person name="Benoit I."/>
            <person name="Brakhage A.A."/>
            <person name="Braus G.H."/>
            <person name="Fischer R."/>
            <person name="Frisvad J.C."/>
            <person name="Goldman G.H."/>
            <person name="Houbraken J."/>
            <person name="Oakley B."/>
            <person name="Pocsi I."/>
            <person name="Scazzocchio C."/>
            <person name="Seiboth B."/>
            <person name="vanKuyk P.A."/>
            <person name="Wortman J."/>
            <person name="Dyer P.S."/>
            <person name="Grigoriev I.V."/>
        </authorList>
    </citation>
    <scope>NUCLEOTIDE SEQUENCE [LARGE SCALE GENOMIC DNA]</scope>
    <source>
        <strain evidence="3">DTO 134E9</strain>
    </source>
</reference>
<dbReference type="InterPro" id="IPR016181">
    <property type="entry name" value="Acyl_CoA_acyltransferase"/>
</dbReference>
<dbReference type="VEuPathDB" id="FungiDB:ASPWEDRAFT_712859"/>
<keyword evidence="3" id="KW-1185">Reference proteome</keyword>
<dbReference type="InterPro" id="IPR000182">
    <property type="entry name" value="GNAT_dom"/>
</dbReference>
<dbReference type="Pfam" id="PF13302">
    <property type="entry name" value="Acetyltransf_3"/>
    <property type="match status" value="1"/>
</dbReference>
<evidence type="ECO:0000313" key="3">
    <source>
        <dbReference type="Proteomes" id="UP000184383"/>
    </source>
</evidence>
<evidence type="ECO:0000259" key="1">
    <source>
        <dbReference type="Pfam" id="PF13302"/>
    </source>
</evidence>
<sequence>MLNEPNLPLPHPHNNIILTPPRPNSDETALVTLLNSPKIYPHITTPPYPYHHDHAVYFLANAYAESARLLASAHTDQFVNGCPFTCIRFANSGQMIGVVTISRDNFPELRVGSEERGHAIGMNEGREVGGEGVIWMFGDYLSPSHHGKGIMTAVVRTIIHDWAIPRMNAHIIKASMHTDNTGSRRVFEKNQFRKQCTLEDWAVVPENRGGGRKSIHVMEWRREYIE</sequence>
<dbReference type="EMBL" id="KV878217">
    <property type="protein sequence ID" value="OJJ30448.1"/>
    <property type="molecule type" value="Genomic_DNA"/>
</dbReference>
<dbReference type="AlphaFoldDB" id="A0A1L9R6D3"/>
<dbReference type="Proteomes" id="UP000184383">
    <property type="component" value="Unassembled WGS sequence"/>
</dbReference>
<feature type="domain" description="N-acetyltransferase" evidence="1">
    <location>
        <begin position="16"/>
        <end position="193"/>
    </location>
</feature>
<dbReference type="PANTHER" id="PTHR43328">
    <property type="entry name" value="ACETYLTRANSFERASE-RELATED"/>
    <property type="match status" value="1"/>
</dbReference>
<proteinExistence type="predicted"/>
<dbReference type="Gene3D" id="3.40.630.30">
    <property type="match status" value="1"/>
</dbReference>
<evidence type="ECO:0000313" key="2">
    <source>
        <dbReference type="EMBL" id="OJJ30448.1"/>
    </source>
</evidence>
<protein>
    <recommendedName>
        <fullName evidence="1">N-acetyltransferase domain-containing protein</fullName>
    </recommendedName>
</protein>
<dbReference type="GeneID" id="63755013"/>
<dbReference type="PANTHER" id="PTHR43328:SF1">
    <property type="entry name" value="N-ACETYLTRANSFERASE DOMAIN-CONTAINING PROTEIN"/>
    <property type="match status" value="1"/>
</dbReference>